<proteinExistence type="predicted"/>
<keyword evidence="6" id="KW-0949">S-adenosyl-L-methionine</keyword>
<dbReference type="PANTHER" id="PTHR22884">
    <property type="entry name" value="SET DOMAIN PROTEINS"/>
    <property type="match status" value="1"/>
</dbReference>
<comment type="subcellular location">
    <subcellularLocation>
        <location evidence="2">Chromosome</location>
    </subcellularLocation>
    <subcellularLocation>
        <location evidence="1">Nucleus</location>
    </subcellularLocation>
</comment>
<dbReference type="SUPFAM" id="SSF82199">
    <property type="entry name" value="SET domain"/>
    <property type="match status" value="1"/>
</dbReference>
<feature type="compositionally biased region" description="Basic and acidic residues" evidence="8">
    <location>
        <begin position="55"/>
        <end position="64"/>
    </location>
</feature>
<feature type="region of interest" description="Disordered" evidence="8">
    <location>
        <begin position="55"/>
        <end position="89"/>
    </location>
</feature>
<feature type="compositionally biased region" description="Basic and acidic residues" evidence="8">
    <location>
        <begin position="128"/>
        <end position="140"/>
    </location>
</feature>
<evidence type="ECO:0000256" key="8">
    <source>
        <dbReference type="SAM" id="MobiDB-lite"/>
    </source>
</evidence>
<dbReference type="InterPro" id="IPR017956">
    <property type="entry name" value="AT_hook_DNA-bd_motif"/>
</dbReference>
<feature type="compositionally biased region" description="Basic and acidic residues" evidence="8">
    <location>
        <begin position="831"/>
        <end position="840"/>
    </location>
</feature>
<feature type="compositionally biased region" description="Polar residues" evidence="8">
    <location>
        <begin position="676"/>
        <end position="692"/>
    </location>
</feature>
<dbReference type="Proteomes" id="UP000816034">
    <property type="component" value="Unassembled WGS sequence"/>
</dbReference>
<dbReference type="InterPro" id="IPR003616">
    <property type="entry name" value="Post-SET_dom"/>
</dbReference>
<dbReference type="InterPro" id="IPR006560">
    <property type="entry name" value="AWS_dom"/>
</dbReference>
<sequence length="1132" mass="127411">MSNLQTETLLPPDASHLSSLVSGSSNAAESIFLQPAVHLSEDTIISEFSASIKAENAEKADHPHQNGKSTQNNGHDEQEALSVLSSSHSSHDVEDALLLQELSKASRSPSVSTSNGTSSNMSTPSFDKPLKMKLKEENVKLPKKKRKTYLDEIQQSNGKQKPTSDVDDEREAHNDRNFEYVEENIYLGDSTVFQWKNLFDDDIIMCMCGPNRKSGEVGGDDHCGESCVNRVLCMECVLGHCACGSKCTNNRFQKKSWKKIAVKRAGEKGYGIFAHERIPKGSFIIEYVGEVLDEKIYKQRQEAYDGERHYYFLSVGPNQIIDASKKGNNARFINHSCDPNSVLQKWTVGHQSRIGVFALRDIEKGEEITFDYAMECYGVSLQKCYCGSKNCRGTITSKEAASLLDLKEKNSNLDKERNKRIKNHKLESKFKQRTLYTLKILEDSNKLPKDVQDAADFGNVCLLRNMRKAQQKRFRQFLSIEKQISDQFKQNLEEEKDEFGLTEYERAQMTKIYEQIQKGNINNLNVRGFNYRRCKTRSKDATTVPEVQTSVVSNDKPRVSVRGRKKSTDKMEDEAPKKRRGRPPKRKIEVESDEESSEDDEQDEEELSSSDDSDLSYDEESEEEEETSTRRKKKATSSSSSNTQGTTKRKVGRPRKHPLPEKPEEGKRKVGRPKKNISQPVVPTPTDANKPSSEPPASAPVKRRVGRPRKEEVLAREREEKERKRKEKEQRELQKKKEAESNQMTVSDSDSASEEEPPKRKVGRPKKNTTTPASSAASTSSKTEEKTAKRKVGRPKKEETLAKSTTVSSSKPTTIIPQDQNKIKPTVTLETTKKEVKSTTDSKVTTLITTPTLTSAQSPMKSASLKIQNPFSTSSSSSTATLTTASTPTKKPITETKKPAQTPSKASSSNTTTPSSTVTNETKNETKDTNTEKSVSQQPVKRKVGRPKKEEVLAREKQKEQEQKEKKQEQEKPSEDKPVVKRPRKIVHNNASSSSNTTKDQSSSSDEESSSSSEEEKRTVKRKVGRPRKDENSSQQPKRKVGRPRKDQSNTNEARTAKKLGRPRKVIESSSESSSSEEEDETSNAQQTEQDADIEVARKFNIRLSKVKAYQGISTSMPKRKYTKQADRNNEQ</sequence>
<dbReference type="GO" id="GO:0005634">
    <property type="term" value="C:nucleus"/>
    <property type="evidence" value="ECO:0007669"/>
    <property type="project" value="UniProtKB-SubCell"/>
</dbReference>
<dbReference type="GeneID" id="68098476"/>
<dbReference type="InterPro" id="IPR001214">
    <property type="entry name" value="SET_dom"/>
</dbReference>
<organism evidence="12 13">
    <name type="scientific">Naegleria lovaniensis</name>
    <name type="common">Amoeba</name>
    <dbReference type="NCBI Taxonomy" id="51637"/>
    <lineage>
        <taxon>Eukaryota</taxon>
        <taxon>Discoba</taxon>
        <taxon>Heterolobosea</taxon>
        <taxon>Tetramitia</taxon>
        <taxon>Eutetramitia</taxon>
        <taxon>Vahlkampfiidae</taxon>
        <taxon>Naegleria</taxon>
    </lineage>
</organism>
<evidence type="ECO:0000313" key="12">
    <source>
        <dbReference type="EMBL" id="KAG2381637.1"/>
    </source>
</evidence>
<dbReference type="Pfam" id="PF17907">
    <property type="entry name" value="AWS"/>
    <property type="match status" value="1"/>
</dbReference>
<keyword evidence="13" id="KW-1185">Reference proteome</keyword>
<evidence type="ECO:0000256" key="3">
    <source>
        <dbReference type="ARBA" id="ARBA00022454"/>
    </source>
</evidence>
<dbReference type="GO" id="GO:0046975">
    <property type="term" value="F:histone H3K36 methyltransferase activity"/>
    <property type="evidence" value="ECO:0007669"/>
    <property type="project" value="InterPro"/>
</dbReference>
<dbReference type="Pfam" id="PF00856">
    <property type="entry name" value="SET"/>
    <property type="match status" value="1"/>
</dbReference>
<dbReference type="InterPro" id="IPR044437">
    <property type="entry name" value="SETD2/Set2_SET"/>
</dbReference>
<evidence type="ECO:0000313" key="13">
    <source>
        <dbReference type="Proteomes" id="UP000816034"/>
    </source>
</evidence>
<feature type="compositionally biased region" description="Low complexity" evidence="8">
    <location>
        <begin position="768"/>
        <end position="781"/>
    </location>
</feature>
<feature type="compositionally biased region" description="Basic and acidic residues" evidence="8">
    <location>
        <begin position="658"/>
        <end position="668"/>
    </location>
</feature>
<feature type="compositionally biased region" description="Basic and acidic residues" evidence="8">
    <location>
        <begin position="922"/>
        <end position="931"/>
    </location>
</feature>
<evidence type="ECO:0000259" key="9">
    <source>
        <dbReference type="PROSITE" id="PS50280"/>
    </source>
</evidence>
<comment type="caution">
    <text evidence="12">The sequence shown here is derived from an EMBL/GenBank/DDBJ whole genome shotgun (WGS) entry which is preliminary data.</text>
</comment>
<dbReference type="GO" id="GO:0032259">
    <property type="term" value="P:methylation"/>
    <property type="evidence" value="ECO:0007669"/>
    <property type="project" value="UniProtKB-KW"/>
</dbReference>
<dbReference type="GO" id="GO:0003677">
    <property type="term" value="F:DNA binding"/>
    <property type="evidence" value="ECO:0007669"/>
    <property type="project" value="InterPro"/>
</dbReference>
<feature type="region of interest" description="Disordered" evidence="8">
    <location>
        <begin position="104"/>
        <end position="174"/>
    </location>
</feature>
<feature type="compositionally biased region" description="Low complexity" evidence="8">
    <location>
        <begin position="841"/>
        <end position="854"/>
    </location>
</feature>
<name>A0AA88GNT4_NAELO</name>
<keyword evidence="3" id="KW-0158">Chromosome</keyword>
<feature type="compositionally biased region" description="Low complexity" evidence="8">
    <location>
        <begin position="803"/>
        <end position="817"/>
    </location>
</feature>
<evidence type="ECO:0000256" key="7">
    <source>
        <dbReference type="ARBA" id="ARBA00023242"/>
    </source>
</evidence>
<feature type="region of interest" description="Disordered" evidence="8">
    <location>
        <begin position="537"/>
        <end position="1094"/>
    </location>
</feature>
<evidence type="ECO:0000259" key="10">
    <source>
        <dbReference type="PROSITE" id="PS50868"/>
    </source>
</evidence>
<feature type="region of interest" description="Disordered" evidence="8">
    <location>
        <begin position="1"/>
        <end position="21"/>
    </location>
</feature>
<feature type="compositionally biased region" description="Basic and acidic residues" evidence="8">
    <location>
        <begin position="708"/>
        <end position="740"/>
    </location>
</feature>
<dbReference type="SMART" id="SM00317">
    <property type="entry name" value="SET"/>
    <property type="match status" value="1"/>
</dbReference>
<feature type="domain" description="AWS" evidence="11">
    <location>
        <begin position="201"/>
        <end position="256"/>
    </location>
</feature>
<evidence type="ECO:0000259" key="11">
    <source>
        <dbReference type="PROSITE" id="PS51215"/>
    </source>
</evidence>
<feature type="compositionally biased region" description="Basic and acidic residues" evidence="8">
    <location>
        <begin position="566"/>
        <end position="576"/>
    </location>
</feature>
<feature type="compositionally biased region" description="Polar residues" evidence="8">
    <location>
        <begin position="153"/>
        <end position="163"/>
    </location>
</feature>
<dbReference type="CDD" id="cd19172">
    <property type="entry name" value="SET_SETD2"/>
    <property type="match status" value="1"/>
</dbReference>
<dbReference type="InterPro" id="IPR050777">
    <property type="entry name" value="SET2_Histone-Lys_MeTrsfase"/>
</dbReference>
<dbReference type="PROSITE" id="PS51215">
    <property type="entry name" value="AWS"/>
    <property type="match status" value="1"/>
</dbReference>
<feature type="compositionally biased region" description="Polar residues" evidence="8">
    <location>
        <begin position="855"/>
        <end position="871"/>
    </location>
</feature>
<dbReference type="SMART" id="SM00384">
    <property type="entry name" value="AT_hook"/>
    <property type="match status" value="10"/>
</dbReference>
<gene>
    <name evidence="12" type="ORF">C9374_006021</name>
</gene>
<evidence type="ECO:0000256" key="6">
    <source>
        <dbReference type="ARBA" id="ARBA00022691"/>
    </source>
</evidence>
<protein>
    <recommendedName>
        <fullName evidence="14">Histone-lysine N-methyltransferase</fullName>
    </recommendedName>
</protein>
<feature type="domain" description="SET" evidence="9">
    <location>
        <begin position="258"/>
        <end position="373"/>
    </location>
</feature>
<evidence type="ECO:0000256" key="1">
    <source>
        <dbReference type="ARBA" id="ARBA00004123"/>
    </source>
</evidence>
<feature type="compositionally biased region" description="Basic residues" evidence="8">
    <location>
        <begin position="647"/>
        <end position="657"/>
    </location>
</feature>
<feature type="compositionally biased region" description="Low complexity" evidence="8">
    <location>
        <begin position="902"/>
        <end position="921"/>
    </location>
</feature>
<dbReference type="Pfam" id="PF02178">
    <property type="entry name" value="AT_hook"/>
    <property type="match status" value="9"/>
</dbReference>
<reference evidence="12 13" key="1">
    <citation type="journal article" date="2018" name="BMC Genomics">
        <title>The genome of Naegleria lovaniensis, the basis for a comparative approach to unravel pathogenicity factors of the human pathogenic amoeba N. fowleri.</title>
        <authorList>
            <person name="Liechti N."/>
            <person name="Schurch N."/>
            <person name="Bruggmann R."/>
            <person name="Wittwer M."/>
        </authorList>
    </citation>
    <scope>NUCLEOTIDE SEQUENCE [LARGE SCALE GENOMIC DNA]</scope>
    <source>
        <strain evidence="12 13">ATCC 30569</strain>
    </source>
</reference>
<keyword evidence="7" id="KW-0539">Nucleus</keyword>
<evidence type="ECO:0000256" key="2">
    <source>
        <dbReference type="ARBA" id="ARBA00004286"/>
    </source>
</evidence>
<feature type="domain" description="Post-SET" evidence="10">
    <location>
        <begin position="380"/>
        <end position="396"/>
    </location>
</feature>
<dbReference type="GO" id="GO:0005694">
    <property type="term" value="C:chromosome"/>
    <property type="evidence" value="ECO:0007669"/>
    <property type="project" value="UniProtKB-SubCell"/>
</dbReference>
<dbReference type="RefSeq" id="XP_044547317.1">
    <property type="nucleotide sequence ID" value="XM_044695837.1"/>
</dbReference>
<evidence type="ECO:0000256" key="5">
    <source>
        <dbReference type="ARBA" id="ARBA00022679"/>
    </source>
</evidence>
<dbReference type="SMART" id="SM00570">
    <property type="entry name" value="AWS"/>
    <property type="match status" value="1"/>
</dbReference>
<dbReference type="PROSITE" id="PS50868">
    <property type="entry name" value="POST_SET"/>
    <property type="match status" value="1"/>
</dbReference>
<evidence type="ECO:0000256" key="4">
    <source>
        <dbReference type="ARBA" id="ARBA00022603"/>
    </source>
</evidence>
<dbReference type="PROSITE" id="PS50280">
    <property type="entry name" value="SET"/>
    <property type="match status" value="1"/>
</dbReference>
<dbReference type="AlphaFoldDB" id="A0AA88GNT4"/>
<feature type="region of interest" description="Disordered" evidence="8">
    <location>
        <begin position="1107"/>
        <end position="1132"/>
    </location>
</feature>
<dbReference type="PRINTS" id="PR00929">
    <property type="entry name" value="ATHOOK"/>
</dbReference>
<feature type="compositionally biased region" description="Acidic residues" evidence="8">
    <location>
        <begin position="591"/>
        <end position="626"/>
    </location>
</feature>
<feature type="compositionally biased region" description="Basic and acidic residues" evidence="8">
    <location>
        <begin position="947"/>
        <end position="979"/>
    </location>
</feature>
<evidence type="ECO:0008006" key="14">
    <source>
        <dbReference type="Google" id="ProtNLM"/>
    </source>
</evidence>
<keyword evidence="4" id="KW-0489">Methyltransferase</keyword>
<dbReference type="InterPro" id="IPR046341">
    <property type="entry name" value="SET_dom_sf"/>
</dbReference>
<feature type="compositionally biased region" description="Low complexity" evidence="8">
    <location>
        <begin position="106"/>
        <end position="125"/>
    </location>
</feature>
<feature type="compositionally biased region" description="Low complexity" evidence="8">
    <location>
        <begin position="992"/>
        <end position="1004"/>
    </location>
</feature>
<feature type="compositionally biased region" description="Low complexity" evidence="8">
    <location>
        <begin position="872"/>
        <end position="891"/>
    </location>
</feature>
<dbReference type="EMBL" id="PYSW02000026">
    <property type="protein sequence ID" value="KAG2381637.1"/>
    <property type="molecule type" value="Genomic_DNA"/>
</dbReference>
<dbReference type="Gene3D" id="2.170.270.10">
    <property type="entry name" value="SET domain"/>
    <property type="match status" value="1"/>
</dbReference>
<keyword evidence="5" id="KW-0808">Transferase</keyword>
<accession>A0AA88GNT4</accession>